<reference evidence="3" key="1">
    <citation type="submission" date="2019-10" db="EMBL/GenBank/DDBJ databases">
        <title>Nonomuraea sp. nov., isolated from Phyllanthus amarus.</title>
        <authorList>
            <person name="Klykleung N."/>
            <person name="Tanasupawat S."/>
        </authorList>
    </citation>
    <scope>NUCLEOTIDE SEQUENCE [LARGE SCALE GENOMIC DNA]</scope>
    <source>
        <strain evidence="3">3MP-10</strain>
    </source>
</reference>
<dbReference type="InterPro" id="IPR000421">
    <property type="entry name" value="FA58C"/>
</dbReference>
<dbReference type="Gene3D" id="2.80.10.50">
    <property type="match status" value="1"/>
</dbReference>
<dbReference type="InterPro" id="IPR054491">
    <property type="entry name" value="MGH1-like_GH"/>
</dbReference>
<dbReference type="PROSITE" id="PS50231">
    <property type="entry name" value="RICIN_B_LECTIN"/>
    <property type="match status" value="1"/>
</dbReference>
<evidence type="ECO:0000313" key="4">
    <source>
        <dbReference type="Proteomes" id="UP000314251"/>
    </source>
</evidence>
<dbReference type="CDD" id="cd00161">
    <property type="entry name" value="beta-trefoil_Ricin-like"/>
    <property type="match status" value="1"/>
</dbReference>
<dbReference type="Pfam" id="PF22422">
    <property type="entry name" value="MGH1-like_GH"/>
    <property type="match status" value="1"/>
</dbReference>
<organism evidence="3 4">
    <name type="scientific">Streptomyces mimosae</name>
    <dbReference type="NCBI Taxonomy" id="2586635"/>
    <lineage>
        <taxon>Bacteria</taxon>
        <taxon>Bacillati</taxon>
        <taxon>Actinomycetota</taxon>
        <taxon>Actinomycetes</taxon>
        <taxon>Kitasatosporales</taxon>
        <taxon>Streptomycetaceae</taxon>
        <taxon>Streptomyces</taxon>
    </lineage>
</organism>
<accession>A0A5N6ALI1</accession>
<dbReference type="InterPro" id="IPR012341">
    <property type="entry name" value="6hp_glycosidase-like_sf"/>
</dbReference>
<dbReference type="PROSITE" id="PS51318">
    <property type="entry name" value="TAT"/>
    <property type="match status" value="1"/>
</dbReference>
<feature type="chain" id="PRO_5024308249" description="F5/8 type C domain-containing protein" evidence="1">
    <location>
        <begin position="29"/>
        <end position="859"/>
    </location>
</feature>
<dbReference type="SUPFAM" id="SSF50370">
    <property type="entry name" value="Ricin B-like lectins"/>
    <property type="match status" value="1"/>
</dbReference>
<name>A0A5N6ALI1_9ACTN</name>
<dbReference type="PROSITE" id="PS50022">
    <property type="entry name" value="FA58C_3"/>
    <property type="match status" value="1"/>
</dbReference>
<dbReference type="OrthoDB" id="231241at2"/>
<dbReference type="InterPro" id="IPR006311">
    <property type="entry name" value="TAT_signal"/>
</dbReference>
<dbReference type="InterPro" id="IPR000772">
    <property type="entry name" value="Ricin_B_lectin"/>
</dbReference>
<dbReference type="InterPro" id="IPR008928">
    <property type="entry name" value="6-hairpin_glycosidase_sf"/>
</dbReference>
<sequence length="859" mass="95203">MSKRRRAVGTALVLGVAVGLLTGPAASAARPTPAPSTPAPPATFDEDLLDHRALVADLDTTGWYLENIPFLEVPDAQIQEIYYYRWSTLRRALKSTRPGTGYVINEFQVPVEWSARYGGIGLNQWHNNRDGRWLWNRQYLDQDTEYWINGVGTDENQNYTGAAADSVWQRYLVTGDRDYLTAQLPGLVTFFRKMESRRFAPDRGLYWEAPIADGTEFTIGSYQTDDPFAGGVGYRPTVNSYQYGDALAIARIARLVGDEELAAEFDAEAAALKTAVVDQLWDPERSFFFQQMRDNEAQEYGQHPNGGPRDPSLPILPEGTLLDGRELTGYIPWMFHLPDDTEEFSAAWEQLTDPEGFATPAGPATAERRHRLFDHEADDGCCRWNGPHWPMGTSQTLVAMANLLHEYANNTAVTRDDFYQLLRSYTRVQYRDGRPYVAEAADSTTGEWIYDAPDHSEHYNHSGYPDHVINGLLGVRPQEDDTLLVDPLIPDDWEYFALEHVPFRGHELSVVWDRTGERYGVGAGLQVRIDGELAASRTDVGALTVAAPTPEVAPYEPETNLASNPFDDHEDIPAHAFPAATASHTSPHDSPLRAVDGSVWYDPVGYGPNSRWTNWGSPNAEDWLAVDFGRPTPLSRLRLHFYVDEREVALPADYRVEYDGGDGWTPLPGEPPAPVANDVTQLDFERIEAQRIRVVVAPRPGLAVGLTEVEAFDPGHPPQLPEEAVQLVNASSELCVGVRDGSTAEGSAVTQAPCADQPAQRFAFEPTDSGYHRLVAEHSGQVLTIAGGGQENEAPAVTTTWAGLPEQQWRPMPDGYGGWTLVSRASSKALDVPGCRADADLPLQQWTNLANDCQRFVLR</sequence>
<comment type="caution">
    <text evidence="3">The sequence shown here is derived from an EMBL/GenBank/DDBJ whole genome shotgun (WGS) entry which is preliminary data.</text>
</comment>
<dbReference type="EMBL" id="VDLY02000003">
    <property type="protein sequence ID" value="KAB8168569.1"/>
    <property type="molecule type" value="Genomic_DNA"/>
</dbReference>
<feature type="signal peptide" evidence="1">
    <location>
        <begin position="1"/>
        <end position="28"/>
    </location>
</feature>
<dbReference type="Gene3D" id="2.60.120.260">
    <property type="entry name" value="Galactose-binding domain-like"/>
    <property type="match status" value="1"/>
</dbReference>
<keyword evidence="4" id="KW-1185">Reference proteome</keyword>
<dbReference type="Gene3D" id="1.50.10.10">
    <property type="match status" value="1"/>
</dbReference>
<dbReference type="AlphaFoldDB" id="A0A5N6ALI1"/>
<dbReference type="SUPFAM" id="SSF49785">
    <property type="entry name" value="Galactose-binding domain-like"/>
    <property type="match status" value="1"/>
</dbReference>
<dbReference type="Gene3D" id="2.60.420.10">
    <property type="entry name" value="Maltose phosphorylase, domain 3"/>
    <property type="match status" value="1"/>
</dbReference>
<dbReference type="RefSeq" id="WP_139666357.1">
    <property type="nucleotide sequence ID" value="NZ_VDLY02000003.1"/>
</dbReference>
<dbReference type="Proteomes" id="UP000314251">
    <property type="component" value="Unassembled WGS sequence"/>
</dbReference>
<dbReference type="InterPro" id="IPR008979">
    <property type="entry name" value="Galactose-bd-like_sf"/>
</dbReference>
<dbReference type="Pfam" id="PF03633">
    <property type="entry name" value="Glyco_hydro_65C"/>
    <property type="match status" value="1"/>
</dbReference>
<dbReference type="SUPFAM" id="SSF48208">
    <property type="entry name" value="Six-hairpin glycosidases"/>
    <property type="match status" value="1"/>
</dbReference>
<dbReference type="GO" id="GO:0005975">
    <property type="term" value="P:carbohydrate metabolic process"/>
    <property type="evidence" value="ECO:0007669"/>
    <property type="project" value="InterPro"/>
</dbReference>
<protein>
    <recommendedName>
        <fullName evidence="2">F5/8 type C domain-containing protein</fullName>
    </recommendedName>
</protein>
<keyword evidence="1" id="KW-0732">Signal</keyword>
<dbReference type="InterPro" id="IPR005194">
    <property type="entry name" value="Glyco_hydro_65_C"/>
</dbReference>
<evidence type="ECO:0000313" key="3">
    <source>
        <dbReference type="EMBL" id="KAB8168569.1"/>
    </source>
</evidence>
<evidence type="ECO:0000256" key="1">
    <source>
        <dbReference type="SAM" id="SignalP"/>
    </source>
</evidence>
<dbReference type="Pfam" id="PF14200">
    <property type="entry name" value="RicinB_lectin_2"/>
    <property type="match status" value="2"/>
</dbReference>
<feature type="domain" description="F5/8 type C" evidence="2">
    <location>
        <begin position="554"/>
        <end position="714"/>
    </location>
</feature>
<proteinExistence type="predicted"/>
<dbReference type="InterPro" id="IPR035992">
    <property type="entry name" value="Ricin_B-like_lectins"/>
</dbReference>
<dbReference type="Pfam" id="PF00754">
    <property type="entry name" value="F5_F8_type_C"/>
    <property type="match status" value="1"/>
</dbReference>
<evidence type="ECO:0000259" key="2">
    <source>
        <dbReference type="PROSITE" id="PS50022"/>
    </source>
</evidence>
<gene>
    <name evidence="3" type="ORF">FH607_004815</name>
</gene>